<evidence type="ECO:0000259" key="5">
    <source>
        <dbReference type="PROSITE" id="PS50921"/>
    </source>
</evidence>
<dbReference type="Gene3D" id="3.30.450.40">
    <property type="match status" value="1"/>
</dbReference>
<comment type="caution">
    <text evidence="6">The sequence shown here is derived from an EMBL/GenBank/DDBJ whole genome shotgun (WGS) entry which is preliminary data.</text>
</comment>
<dbReference type="RefSeq" id="WP_260190851.1">
    <property type="nucleotide sequence ID" value="NZ_JAFFZE010000009.1"/>
</dbReference>
<evidence type="ECO:0000256" key="1">
    <source>
        <dbReference type="ARBA" id="ARBA00023015"/>
    </source>
</evidence>
<dbReference type="Pfam" id="PF13185">
    <property type="entry name" value="GAF_2"/>
    <property type="match status" value="1"/>
</dbReference>
<dbReference type="SUPFAM" id="SSF52091">
    <property type="entry name" value="SpoIIaa-like"/>
    <property type="match status" value="1"/>
</dbReference>
<name>A0ABT2J7K5_9PSEU</name>
<organism evidence="6 7">
    <name type="scientific">Actinophytocola gossypii</name>
    <dbReference type="NCBI Taxonomy" id="2812003"/>
    <lineage>
        <taxon>Bacteria</taxon>
        <taxon>Bacillati</taxon>
        <taxon>Actinomycetota</taxon>
        <taxon>Actinomycetes</taxon>
        <taxon>Pseudonocardiales</taxon>
        <taxon>Pseudonocardiaceae</taxon>
    </lineage>
</organism>
<dbReference type="InterPro" id="IPR036388">
    <property type="entry name" value="WH-like_DNA-bd_sf"/>
</dbReference>
<reference evidence="6 7" key="1">
    <citation type="submission" date="2021-02" db="EMBL/GenBank/DDBJ databases">
        <title>Actinophytocola xerophila sp. nov., isolated from soil of cotton cropping field.</title>
        <authorList>
            <person name="Huang R."/>
            <person name="Chen X."/>
            <person name="Ge X."/>
            <person name="Liu W."/>
        </authorList>
    </citation>
    <scope>NUCLEOTIDE SEQUENCE [LARGE SCALE GENOMIC DNA]</scope>
    <source>
        <strain evidence="6 7">S1-96</strain>
    </source>
</reference>
<dbReference type="InterPro" id="IPR003018">
    <property type="entry name" value="GAF"/>
</dbReference>
<dbReference type="InterPro" id="IPR002645">
    <property type="entry name" value="STAS_dom"/>
</dbReference>
<dbReference type="InterPro" id="IPR036513">
    <property type="entry name" value="STAS_dom_sf"/>
</dbReference>
<dbReference type="SMART" id="SM01012">
    <property type="entry name" value="ANTAR"/>
    <property type="match status" value="1"/>
</dbReference>
<keyword evidence="7" id="KW-1185">Reference proteome</keyword>
<sequence>MADARCAVVTVIVVPGPENVLALRVNGEIDTANAAELEAEFIRLVDGSVDVVVDVHAVTMLSAAGARMLTRVADRLADGGRRMLVVTGAGMPRRVLEAIHAVDVLEVFTTVDTAVAALDHASDRDCDELVRLRDQVRDLREKLRTRPLVARALGMLHERYRLPDVNTANGLLRDVSQRNNVKMRLLAHAFVGATPPPSPDAPRWFPGRLRPPAPRLTFVTRAPANLTVLLDEVLDAVLACSGAEAGDVQLVDPVRGALAIERQRGLPTSLLTFFEEVGTTGSPCAEAWRRRSSMVVADVASDPVYDEDARAVLLDAGIRAVRSTPLLAPSGECVGVVSTHHREVGAVSVGAEPPELARIAAEAGAWIAWYVRNTTLDALEHLHDEARRAARGRAAVTGGVAAPRPRRPRGVTRR</sequence>
<dbReference type="InterPro" id="IPR029016">
    <property type="entry name" value="GAF-like_dom_sf"/>
</dbReference>
<protein>
    <submittedName>
        <fullName evidence="6">ANTAR domain-containing protein</fullName>
    </submittedName>
</protein>
<feature type="region of interest" description="Disordered" evidence="3">
    <location>
        <begin position="393"/>
        <end position="414"/>
    </location>
</feature>
<evidence type="ECO:0000259" key="4">
    <source>
        <dbReference type="PROSITE" id="PS50801"/>
    </source>
</evidence>
<accession>A0ABT2J7K5</accession>
<feature type="compositionally biased region" description="Basic residues" evidence="3">
    <location>
        <begin position="404"/>
        <end position="414"/>
    </location>
</feature>
<evidence type="ECO:0000313" key="7">
    <source>
        <dbReference type="Proteomes" id="UP001156441"/>
    </source>
</evidence>
<dbReference type="SMART" id="SM00065">
    <property type="entry name" value="GAF"/>
    <property type="match status" value="1"/>
</dbReference>
<evidence type="ECO:0000256" key="3">
    <source>
        <dbReference type="SAM" id="MobiDB-lite"/>
    </source>
</evidence>
<dbReference type="SUPFAM" id="SSF55781">
    <property type="entry name" value="GAF domain-like"/>
    <property type="match status" value="1"/>
</dbReference>
<keyword evidence="2" id="KW-0804">Transcription</keyword>
<dbReference type="Pfam" id="PF03861">
    <property type="entry name" value="ANTAR"/>
    <property type="match status" value="1"/>
</dbReference>
<feature type="domain" description="ANTAR" evidence="5">
    <location>
        <begin position="129"/>
        <end position="191"/>
    </location>
</feature>
<feature type="compositionally biased region" description="Low complexity" evidence="3">
    <location>
        <begin position="393"/>
        <end position="403"/>
    </location>
</feature>
<dbReference type="InterPro" id="IPR005561">
    <property type="entry name" value="ANTAR"/>
</dbReference>
<dbReference type="PROSITE" id="PS50921">
    <property type="entry name" value="ANTAR"/>
    <property type="match status" value="1"/>
</dbReference>
<dbReference type="Gene3D" id="1.10.10.10">
    <property type="entry name" value="Winged helix-like DNA-binding domain superfamily/Winged helix DNA-binding domain"/>
    <property type="match status" value="1"/>
</dbReference>
<keyword evidence="1" id="KW-0805">Transcription regulation</keyword>
<dbReference type="Gene3D" id="3.30.750.24">
    <property type="entry name" value="STAS domain"/>
    <property type="match status" value="1"/>
</dbReference>
<dbReference type="Pfam" id="PF01740">
    <property type="entry name" value="STAS"/>
    <property type="match status" value="1"/>
</dbReference>
<dbReference type="PROSITE" id="PS50801">
    <property type="entry name" value="STAS"/>
    <property type="match status" value="1"/>
</dbReference>
<gene>
    <name evidence="6" type="ORF">JT362_10165</name>
</gene>
<evidence type="ECO:0000256" key="2">
    <source>
        <dbReference type="ARBA" id="ARBA00023163"/>
    </source>
</evidence>
<feature type="domain" description="STAS" evidence="4">
    <location>
        <begin position="18"/>
        <end position="118"/>
    </location>
</feature>
<dbReference type="EMBL" id="JAFFZE010000009">
    <property type="protein sequence ID" value="MCT2583480.1"/>
    <property type="molecule type" value="Genomic_DNA"/>
</dbReference>
<evidence type="ECO:0000313" key="6">
    <source>
        <dbReference type="EMBL" id="MCT2583480.1"/>
    </source>
</evidence>
<proteinExistence type="predicted"/>
<dbReference type="Proteomes" id="UP001156441">
    <property type="component" value="Unassembled WGS sequence"/>
</dbReference>